<sequence length="140" mass="16210">MKIVTSSFFTKLPVEFAPISIARWAPQRFQGPTLRELTPGEWFRSIDVDEYRRRYLEQLDMLDPRETVRRIQDLAAGRAAALLCWERPRDGNFCHRGYVSAWLRDELGIDIYELGLDGCGHHHPKLPEAHRPGPTQPTLL</sequence>
<gene>
    <name evidence="2" type="ORF">HNQ71_006241</name>
</gene>
<reference evidence="2 3" key="1">
    <citation type="submission" date="2020-08" db="EMBL/GenBank/DDBJ databases">
        <title>Genomic Encyclopedia of Type Strains, Phase IV (KMG-IV): sequencing the most valuable type-strain genomes for metagenomic binning, comparative biology and taxonomic classification.</title>
        <authorList>
            <person name="Goeker M."/>
        </authorList>
    </citation>
    <scope>NUCLEOTIDE SEQUENCE [LARGE SCALE GENOMIC DNA]</scope>
    <source>
        <strain evidence="2 3">DSM 100039</strain>
    </source>
</reference>
<evidence type="ECO:0000313" key="3">
    <source>
        <dbReference type="Proteomes" id="UP000556329"/>
    </source>
</evidence>
<dbReference type="EMBL" id="JACHEF010000008">
    <property type="protein sequence ID" value="MBB6413537.1"/>
    <property type="molecule type" value="Genomic_DNA"/>
</dbReference>
<dbReference type="Pfam" id="PF22751">
    <property type="entry name" value="DUF488-N3a"/>
    <property type="match status" value="1"/>
</dbReference>
<evidence type="ECO:0000259" key="1">
    <source>
        <dbReference type="Pfam" id="PF22751"/>
    </source>
</evidence>
<protein>
    <recommendedName>
        <fullName evidence="1">DUF488 domain-containing protein</fullName>
    </recommendedName>
</protein>
<proteinExistence type="predicted"/>
<evidence type="ECO:0000313" key="2">
    <source>
        <dbReference type="EMBL" id="MBB6413537.1"/>
    </source>
</evidence>
<comment type="caution">
    <text evidence="2">The sequence shown here is derived from an EMBL/GenBank/DDBJ whole genome shotgun (WGS) entry which is preliminary data.</text>
</comment>
<name>A0A841PEB0_9HYPH</name>
<keyword evidence="3" id="KW-1185">Reference proteome</keyword>
<dbReference type="RefSeq" id="WP_184877438.1">
    <property type="nucleotide sequence ID" value="NZ_JACHEF010000008.1"/>
</dbReference>
<accession>A0A841PEB0</accession>
<organism evidence="2 3">
    <name type="scientific">Mesorhizobium sangaii</name>
    <dbReference type="NCBI Taxonomy" id="505389"/>
    <lineage>
        <taxon>Bacteria</taxon>
        <taxon>Pseudomonadati</taxon>
        <taxon>Pseudomonadota</taxon>
        <taxon>Alphaproteobacteria</taxon>
        <taxon>Hyphomicrobiales</taxon>
        <taxon>Phyllobacteriaceae</taxon>
        <taxon>Mesorhizobium</taxon>
    </lineage>
</organism>
<dbReference type="InterPro" id="IPR054495">
    <property type="entry name" value="DUF488-N3a"/>
</dbReference>
<feature type="domain" description="DUF488" evidence="1">
    <location>
        <begin position="43"/>
        <end position="105"/>
    </location>
</feature>
<dbReference type="Proteomes" id="UP000556329">
    <property type="component" value="Unassembled WGS sequence"/>
</dbReference>
<dbReference type="AlphaFoldDB" id="A0A841PEB0"/>